<evidence type="ECO:0000256" key="5">
    <source>
        <dbReference type="ARBA" id="ARBA00022741"/>
    </source>
</evidence>
<proteinExistence type="predicted"/>
<dbReference type="InterPro" id="IPR011712">
    <property type="entry name" value="Sig_transdc_His_kin_sub3_dim/P"/>
</dbReference>
<dbReference type="GO" id="GO:0005524">
    <property type="term" value="F:ATP binding"/>
    <property type="evidence" value="ECO:0007669"/>
    <property type="project" value="UniProtKB-KW"/>
</dbReference>
<evidence type="ECO:0000256" key="2">
    <source>
        <dbReference type="ARBA" id="ARBA00012438"/>
    </source>
</evidence>
<dbReference type="OrthoDB" id="9124519at2"/>
<dbReference type="Gene3D" id="1.20.5.1930">
    <property type="match status" value="1"/>
</dbReference>
<comment type="caution">
    <text evidence="13">The sequence shown here is derived from an EMBL/GenBank/DDBJ whole genome shotgun (WGS) entry which is preliminary data.</text>
</comment>
<dbReference type="InterPro" id="IPR001610">
    <property type="entry name" value="PAC"/>
</dbReference>
<organism evidence="13 14">
    <name type="scientific">Niastella caeni</name>
    <dbReference type="NCBI Taxonomy" id="2569763"/>
    <lineage>
        <taxon>Bacteria</taxon>
        <taxon>Pseudomonadati</taxon>
        <taxon>Bacteroidota</taxon>
        <taxon>Chitinophagia</taxon>
        <taxon>Chitinophagales</taxon>
        <taxon>Chitinophagaceae</taxon>
        <taxon>Niastella</taxon>
    </lineage>
</organism>
<keyword evidence="7" id="KW-0067">ATP-binding</keyword>
<evidence type="ECO:0000259" key="11">
    <source>
        <dbReference type="PROSITE" id="PS50112"/>
    </source>
</evidence>
<evidence type="ECO:0000256" key="3">
    <source>
        <dbReference type="ARBA" id="ARBA00022553"/>
    </source>
</evidence>
<dbReference type="EC" id="2.7.13.3" evidence="2"/>
<dbReference type="PANTHER" id="PTHR24421">
    <property type="entry name" value="NITRATE/NITRITE SENSOR PROTEIN NARX-RELATED"/>
    <property type="match status" value="1"/>
</dbReference>
<dbReference type="Pfam" id="PF02518">
    <property type="entry name" value="HATPase_c"/>
    <property type="match status" value="1"/>
</dbReference>
<dbReference type="InterPro" id="IPR003594">
    <property type="entry name" value="HATPase_dom"/>
</dbReference>
<evidence type="ECO:0000256" key="7">
    <source>
        <dbReference type="ARBA" id="ARBA00022840"/>
    </source>
</evidence>
<dbReference type="InterPro" id="IPR013655">
    <property type="entry name" value="PAS_fold_3"/>
</dbReference>
<keyword evidence="8" id="KW-0902">Two-component regulatory system</keyword>
<dbReference type="InterPro" id="IPR005467">
    <property type="entry name" value="His_kinase_dom"/>
</dbReference>
<dbReference type="PROSITE" id="PS50109">
    <property type="entry name" value="HIS_KIN"/>
    <property type="match status" value="1"/>
</dbReference>
<dbReference type="Gene3D" id="3.30.565.10">
    <property type="entry name" value="Histidine kinase-like ATPase, C-terminal domain"/>
    <property type="match status" value="1"/>
</dbReference>
<dbReference type="Gene3D" id="3.30.450.20">
    <property type="entry name" value="PAS domain"/>
    <property type="match status" value="4"/>
</dbReference>
<dbReference type="Pfam" id="PF07730">
    <property type="entry name" value="HisKA_3"/>
    <property type="match status" value="1"/>
</dbReference>
<gene>
    <name evidence="13" type="ORF">FAM09_28200</name>
</gene>
<keyword evidence="5" id="KW-0547">Nucleotide-binding</keyword>
<evidence type="ECO:0000313" key="14">
    <source>
        <dbReference type="Proteomes" id="UP000306918"/>
    </source>
</evidence>
<feature type="domain" description="Histidine kinase" evidence="10">
    <location>
        <begin position="546"/>
        <end position="735"/>
    </location>
</feature>
<keyword evidence="4" id="KW-0808">Transferase</keyword>
<protein>
    <recommendedName>
        <fullName evidence="2">histidine kinase</fullName>
        <ecNumber evidence="2">2.7.13.3</ecNumber>
    </recommendedName>
</protein>
<dbReference type="SUPFAM" id="SSF55785">
    <property type="entry name" value="PYP-like sensor domain (PAS domain)"/>
    <property type="match status" value="4"/>
</dbReference>
<dbReference type="GO" id="GO:0000155">
    <property type="term" value="F:phosphorelay sensor kinase activity"/>
    <property type="evidence" value="ECO:0007669"/>
    <property type="project" value="InterPro"/>
</dbReference>
<dbReference type="EMBL" id="STFF01000012">
    <property type="protein sequence ID" value="THU32065.1"/>
    <property type="molecule type" value="Genomic_DNA"/>
</dbReference>
<name>A0A4S8HBJ7_9BACT</name>
<dbReference type="Pfam" id="PF13426">
    <property type="entry name" value="PAS_9"/>
    <property type="match status" value="1"/>
</dbReference>
<dbReference type="InterPro" id="IPR036890">
    <property type="entry name" value="HATPase_C_sf"/>
</dbReference>
<dbReference type="CDD" id="cd16917">
    <property type="entry name" value="HATPase_UhpB-NarQ-NarX-like"/>
    <property type="match status" value="1"/>
</dbReference>
<dbReference type="SMART" id="SM00086">
    <property type="entry name" value="PAC"/>
    <property type="match status" value="1"/>
</dbReference>
<dbReference type="InterPro" id="IPR050482">
    <property type="entry name" value="Sensor_HK_TwoCompSys"/>
</dbReference>
<comment type="catalytic activity">
    <reaction evidence="1">
        <text>ATP + protein L-histidine = ADP + protein N-phospho-L-histidine.</text>
        <dbReference type="EC" id="2.7.13.3"/>
    </reaction>
</comment>
<evidence type="ECO:0000259" key="12">
    <source>
        <dbReference type="PROSITE" id="PS50113"/>
    </source>
</evidence>
<dbReference type="Proteomes" id="UP000306918">
    <property type="component" value="Unassembled WGS sequence"/>
</dbReference>
<evidence type="ECO:0000256" key="1">
    <source>
        <dbReference type="ARBA" id="ARBA00000085"/>
    </source>
</evidence>
<dbReference type="PANTHER" id="PTHR24421:SF10">
    <property type="entry name" value="NITRATE_NITRITE SENSOR PROTEIN NARQ"/>
    <property type="match status" value="1"/>
</dbReference>
<keyword evidence="9" id="KW-0175">Coiled coil</keyword>
<dbReference type="SMART" id="SM00091">
    <property type="entry name" value="PAS"/>
    <property type="match status" value="4"/>
</dbReference>
<dbReference type="Pfam" id="PF08447">
    <property type="entry name" value="PAS_3"/>
    <property type="match status" value="1"/>
</dbReference>
<evidence type="ECO:0000256" key="6">
    <source>
        <dbReference type="ARBA" id="ARBA00022777"/>
    </source>
</evidence>
<dbReference type="InterPro" id="IPR035965">
    <property type="entry name" value="PAS-like_dom_sf"/>
</dbReference>
<dbReference type="CDD" id="cd00130">
    <property type="entry name" value="PAS"/>
    <property type="match status" value="2"/>
</dbReference>
<evidence type="ECO:0000313" key="13">
    <source>
        <dbReference type="EMBL" id="THU32065.1"/>
    </source>
</evidence>
<feature type="coiled-coil region" evidence="9">
    <location>
        <begin position="507"/>
        <end position="538"/>
    </location>
</feature>
<keyword evidence="14" id="KW-1185">Reference proteome</keyword>
<evidence type="ECO:0000256" key="9">
    <source>
        <dbReference type="SAM" id="Coils"/>
    </source>
</evidence>
<dbReference type="GO" id="GO:0046983">
    <property type="term" value="F:protein dimerization activity"/>
    <property type="evidence" value="ECO:0007669"/>
    <property type="project" value="InterPro"/>
</dbReference>
<feature type="domain" description="PAC" evidence="12">
    <location>
        <begin position="472"/>
        <end position="523"/>
    </location>
</feature>
<dbReference type="PROSITE" id="PS50112">
    <property type="entry name" value="PAS"/>
    <property type="match status" value="1"/>
</dbReference>
<keyword evidence="3" id="KW-0597">Phosphoprotein</keyword>
<evidence type="ECO:0000256" key="4">
    <source>
        <dbReference type="ARBA" id="ARBA00022679"/>
    </source>
</evidence>
<dbReference type="NCBIfam" id="TIGR00229">
    <property type="entry name" value="sensory_box"/>
    <property type="match status" value="3"/>
</dbReference>
<dbReference type="SUPFAM" id="SSF55874">
    <property type="entry name" value="ATPase domain of HSP90 chaperone/DNA topoisomerase II/histidine kinase"/>
    <property type="match status" value="1"/>
</dbReference>
<keyword evidence="6" id="KW-0418">Kinase</keyword>
<accession>A0A4S8HBJ7</accession>
<reference evidence="13 14" key="1">
    <citation type="submission" date="2019-04" db="EMBL/GenBank/DDBJ databases">
        <title>Niastella caeni sp. nov., isolated from activated sludge.</title>
        <authorList>
            <person name="Sheng M."/>
        </authorList>
    </citation>
    <scope>NUCLEOTIDE SEQUENCE [LARGE SCALE GENOMIC DNA]</scope>
    <source>
        <strain evidence="13 14">HX-2-15</strain>
    </source>
</reference>
<sequence length="735" mass="84739">MNSSFTTNYREMAPWLETILNDCQDAVFITDRHFNLVHWNVAAEELWFKQSRRPAKKNVVDFLNLLFPGHSEVHAQIQRGIALDEQVEDIFVATPHDRTFRISCYTHKFPGTRYLLDVVIILRDLQATIHRKKEIKPGVLYKTLLNSLEEGVMLLQGEQGTIVSANTKACEIIGFSHEQLIGKNLSELGGKAFKEDGSTLSIQEYPVMITLKTGEIIQHIVVGFVNARGKLTWLSVNTCLLEEFNAEVPGLVAVTFNDITARKEAESRLTESQHIFQSFMNNTHSPAWILDEDGYIIYMNDTFKRVWKLNDGHLYTNIRDLMPAGMVEEYVANNLKVLETGQPLITIENSLRRDGSPGVYLVFKFLLQTATNKRLIGGQSIDITEEKNAQEEIIKINERFYYTTKATSDYIWDWNIEKGTIYRSEPFSRLTGYLQNDMDNDLYWLLEKIHVEDRQRVMHHINACLMARNNYWHDEYRFRCADGSYKYLSDKGYIIYKNGNAVRAIGAIQDLTEKRKLEAELEQQKEKERLRIKQAMIAGQEYERNEISKELHDNVNQILSSAMILLSSSRQNPDDQEYLIDKTTKYIDLAIQEIRKISKSLNSSIIKEIGFIDPVEDIIKNMQLVRPIEVTFHCDPFLEDELSHEVQLMLYRIIQEQTNNILRYAEASYVKIAIDKSNGWLSLLIMDNGKGFDVNQQTKGIGLLNIHNRAETLGGTMNIDSQPMRGCRLLVQVPL</sequence>
<dbReference type="PROSITE" id="PS50113">
    <property type="entry name" value="PAC"/>
    <property type="match status" value="1"/>
</dbReference>
<dbReference type="RefSeq" id="WP_136580509.1">
    <property type="nucleotide sequence ID" value="NZ_STFF01000012.1"/>
</dbReference>
<evidence type="ECO:0000259" key="10">
    <source>
        <dbReference type="PROSITE" id="PS50109"/>
    </source>
</evidence>
<dbReference type="Pfam" id="PF08448">
    <property type="entry name" value="PAS_4"/>
    <property type="match status" value="1"/>
</dbReference>
<dbReference type="GO" id="GO:0016020">
    <property type="term" value="C:membrane"/>
    <property type="evidence" value="ECO:0007669"/>
    <property type="project" value="InterPro"/>
</dbReference>
<dbReference type="AlphaFoldDB" id="A0A4S8HBJ7"/>
<evidence type="ECO:0000256" key="8">
    <source>
        <dbReference type="ARBA" id="ARBA00023012"/>
    </source>
</evidence>
<dbReference type="InterPro" id="IPR013656">
    <property type="entry name" value="PAS_4"/>
</dbReference>
<dbReference type="InterPro" id="IPR000700">
    <property type="entry name" value="PAS-assoc_C"/>
</dbReference>
<dbReference type="InterPro" id="IPR000014">
    <property type="entry name" value="PAS"/>
</dbReference>
<feature type="domain" description="PAS" evidence="11">
    <location>
        <begin position="141"/>
        <end position="185"/>
    </location>
</feature>